<proteinExistence type="inferred from homology"/>
<dbReference type="GO" id="GO:0005666">
    <property type="term" value="C:RNA polymerase III complex"/>
    <property type="evidence" value="ECO:0007669"/>
    <property type="project" value="TreeGrafter"/>
</dbReference>
<keyword evidence="6" id="KW-1185">Reference proteome</keyword>
<dbReference type="SUPFAM" id="SSF50249">
    <property type="entry name" value="Nucleic acid-binding proteins"/>
    <property type="match status" value="1"/>
</dbReference>
<comment type="subcellular location">
    <subcellularLocation>
        <location evidence="1">Nucleus</location>
    </subcellularLocation>
</comment>
<gene>
    <name evidence="5" type="ORF">M231_06204</name>
</gene>
<dbReference type="GO" id="GO:0005665">
    <property type="term" value="C:RNA polymerase II, core complex"/>
    <property type="evidence" value="ECO:0007669"/>
    <property type="project" value="UniProtKB-UniRule"/>
</dbReference>
<evidence type="ECO:0000313" key="5">
    <source>
        <dbReference type="EMBL" id="RXK36545.1"/>
    </source>
</evidence>
<dbReference type="Pfam" id="PF03870">
    <property type="entry name" value="RNA_pol_Rpb8"/>
    <property type="match status" value="1"/>
</dbReference>
<comment type="caution">
    <text evidence="5">The sequence shown here is derived from an EMBL/GenBank/DDBJ whole genome shotgun (WGS) entry which is preliminary data.</text>
</comment>
<dbReference type="EMBL" id="SDIL01000094">
    <property type="protein sequence ID" value="RXK36545.1"/>
    <property type="molecule type" value="Genomic_DNA"/>
</dbReference>
<dbReference type="InterPro" id="IPR012340">
    <property type="entry name" value="NA-bd_OB-fold"/>
</dbReference>
<keyword evidence="5" id="KW-0240">DNA-directed RNA polymerase</keyword>
<dbReference type="PIRSF" id="PIRSF000779">
    <property type="entry name" value="RNA_pol_Rpb8"/>
    <property type="match status" value="1"/>
</dbReference>
<evidence type="ECO:0000256" key="4">
    <source>
        <dbReference type="PIRNR" id="PIRNR000779"/>
    </source>
</evidence>
<dbReference type="InterPro" id="IPR005570">
    <property type="entry name" value="RPABC3"/>
</dbReference>
<name>A0A4Q1BFE4_TREME</name>
<dbReference type="GO" id="GO:0005736">
    <property type="term" value="C:RNA polymerase I complex"/>
    <property type="evidence" value="ECO:0007669"/>
    <property type="project" value="TreeGrafter"/>
</dbReference>
<dbReference type="GO" id="GO:0006351">
    <property type="term" value="P:DNA-templated transcription"/>
    <property type="evidence" value="ECO:0007669"/>
    <property type="project" value="UniProtKB-UniRule"/>
</dbReference>
<evidence type="ECO:0000256" key="1">
    <source>
        <dbReference type="ARBA" id="ARBA00004123"/>
    </source>
</evidence>
<dbReference type="SMART" id="SM00658">
    <property type="entry name" value="RPOL8c"/>
    <property type="match status" value="1"/>
</dbReference>
<reference evidence="5 6" key="1">
    <citation type="submission" date="2016-06" db="EMBL/GenBank/DDBJ databases">
        <title>Evolution of pathogenesis and genome organization in the Tremellales.</title>
        <authorList>
            <person name="Cuomo C."/>
            <person name="Litvintseva A."/>
            <person name="Heitman J."/>
            <person name="Chen Y."/>
            <person name="Sun S."/>
            <person name="Springer D."/>
            <person name="Dromer F."/>
            <person name="Young S."/>
            <person name="Zeng Q."/>
            <person name="Chapman S."/>
            <person name="Gujja S."/>
            <person name="Saif S."/>
            <person name="Birren B."/>
        </authorList>
    </citation>
    <scope>NUCLEOTIDE SEQUENCE [LARGE SCALE GENOMIC DNA]</scope>
    <source>
        <strain evidence="5 6">ATCC 28783</strain>
    </source>
</reference>
<dbReference type="AlphaFoldDB" id="A0A4Q1BFE4"/>
<keyword evidence="3 4" id="KW-0539">Nucleus</keyword>
<dbReference type="Gene3D" id="2.40.50.140">
    <property type="entry name" value="Nucleic acid-binding proteins"/>
    <property type="match status" value="1"/>
</dbReference>
<dbReference type="InParanoid" id="A0A4Q1BFE4"/>
<sequence>MAETNNILFEDRFIVDEVDKGGKKFDRVSRIEATSQNLRMSLVLDIANELYPLKPRETFTLALARSLLSEGEQIDGDADLDGEENGVAGGGKKVKRELWRGGDQGLADDYEYVMYGKIYKYDDSTPAQGNT</sequence>
<dbReference type="PANTHER" id="PTHR10917:SF0">
    <property type="entry name" value="DNA-DIRECTED RNA POLYMERASES I, II, AND III SUBUNIT RPABC3"/>
    <property type="match status" value="1"/>
</dbReference>
<evidence type="ECO:0000313" key="6">
    <source>
        <dbReference type="Proteomes" id="UP000289152"/>
    </source>
</evidence>
<comment type="function">
    <text evidence="4">DNA-dependent RNA polymerase catalyzes the transcription of DNA into RNA using the four ribonucleoside triphosphates as substrates. Common component of RNA polymerases I, II and III which synthesize ribosomal RNA precursors, mRNA precursors and many functional non-coding RNAs, and small RNAs, such as 5S rRNA and tRNAs, respectively.</text>
</comment>
<protein>
    <recommendedName>
        <fullName evidence="4">DNA-directed RNA polymerases I, II, and III subunit RPABC3</fullName>
    </recommendedName>
</protein>
<dbReference type="GO" id="GO:0003899">
    <property type="term" value="F:DNA-directed RNA polymerase activity"/>
    <property type="evidence" value="ECO:0007669"/>
    <property type="project" value="UniProtKB-UniRule"/>
</dbReference>
<dbReference type="PANTHER" id="PTHR10917">
    <property type="entry name" value="DNA-DIRECTED RNA POLYMERASES I, II, AND III SUBUNIT RPABC3"/>
    <property type="match status" value="1"/>
</dbReference>
<evidence type="ECO:0000256" key="2">
    <source>
        <dbReference type="ARBA" id="ARBA00008912"/>
    </source>
</evidence>
<dbReference type="OrthoDB" id="20018at2759"/>
<evidence type="ECO:0000256" key="3">
    <source>
        <dbReference type="ARBA" id="ARBA00023242"/>
    </source>
</evidence>
<dbReference type="VEuPathDB" id="FungiDB:TREMEDRAFT_24691"/>
<dbReference type="Proteomes" id="UP000289152">
    <property type="component" value="Unassembled WGS sequence"/>
</dbReference>
<dbReference type="FunCoup" id="A0A4Q1BFE4">
    <property type="interactions" value="403"/>
</dbReference>
<accession>A0A4Q1BFE4</accession>
<keyword evidence="5" id="KW-0804">Transcription</keyword>
<comment type="similarity">
    <text evidence="2 4">Belongs to the eukaryotic RPB8 RNA polymerase subunit family.</text>
</comment>
<organism evidence="5 6">
    <name type="scientific">Tremella mesenterica</name>
    <name type="common">Jelly fungus</name>
    <dbReference type="NCBI Taxonomy" id="5217"/>
    <lineage>
        <taxon>Eukaryota</taxon>
        <taxon>Fungi</taxon>
        <taxon>Dikarya</taxon>
        <taxon>Basidiomycota</taxon>
        <taxon>Agaricomycotina</taxon>
        <taxon>Tremellomycetes</taxon>
        <taxon>Tremellales</taxon>
        <taxon>Tremellaceae</taxon>
        <taxon>Tremella</taxon>
    </lineage>
</organism>
<dbReference type="STRING" id="5217.A0A4Q1BFE4"/>